<name>A0A4D4LMI0_STRVO</name>
<feature type="region of interest" description="Disordered" evidence="1">
    <location>
        <begin position="29"/>
        <end position="49"/>
    </location>
</feature>
<dbReference type="AlphaFoldDB" id="A0A4D4LMI0"/>
<feature type="signal peptide" evidence="2">
    <location>
        <begin position="1"/>
        <end position="20"/>
    </location>
</feature>
<reference evidence="4 5" key="1">
    <citation type="journal article" date="2020" name="Int. J. Syst. Evol. Microbiol.">
        <title>Reclassification of Streptomyces castelarensis and Streptomyces sporoclivatus as later heterotypic synonyms of Streptomyces antimycoticus.</title>
        <authorList>
            <person name="Komaki H."/>
            <person name="Tamura T."/>
        </authorList>
    </citation>
    <scope>NUCLEOTIDE SEQUENCE [LARGE SCALE GENOMIC DNA]</scope>
    <source>
        <strain evidence="4 5">NBRC 13459</strain>
    </source>
</reference>
<evidence type="ECO:0000256" key="2">
    <source>
        <dbReference type="SAM" id="SignalP"/>
    </source>
</evidence>
<comment type="caution">
    <text evidence="4">The sequence shown here is derived from an EMBL/GenBank/DDBJ whole genome shotgun (WGS) entry which is preliminary data.</text>
</comment>
<accession>A0A4D4LMI0</accession>
<evidence type="ECO:0000259" key="3">
    <source>
        <dbReference type="Pfam" id="PF15607"/>
    </source>
</evidence>
<dbReference type="InterPro" id="IPR028946">
    <property type="entry name" value="Ntox44"/>
</dbReference>
<keyword evidence="5" id="KW-1185">Reference proteome</keyword>
<gene>
    <name evidence="4" type="ORF">SVIO_111230</name>
</gene>
<protein>
    <recommendedName>
        <fullName evidence="3">Bacterial toxin 44 domain-containing protein</fullName>
    </recommendedName>
</protein>
<keyword evidence="2" id="KW-0732">Signal</keyword>
<evidence type="ECO:0000313" key="4">
    <source>
        <dbReference type="EMBL" id="GDY60500.1"/>
    </source>
</evidence>
<organism evidence="4 5">
    <name type="scientific">Streptomyces violaceusniger</name>
    <dbReference type="NCBI Taxonomy" id="68280"/>
    <lineage>
        <taxon>Bacteria</taxon>
        <taxon>Bacillati</taxon>
        <taxon>Actinomycetota</taxon>
        <taxon>Actinomycetes</taxon>
        <taxon>Kitasatosporales</taxon>
        <taxon>Streptomycetaceae</taxon>
        <taxon>Streptomyces</taxon>
        <taxon>Streptomyces violaceusniger group</taxon>
    </lineage>
</organism>
<feature type="chain" id="PRO_5039565159" description="Bacterial toxin 44 domain-containing protein" evidence="2">
    <location>
        <begin position="21"/>
        <end position="347"/>
    </location>
</feature>
<dbReference type="EMBL" id="BJHW01000002">
    <property type="protein sequence ID" value="GDY60500.1"/>
    <property type="molecule type" value="Genomic_DNA"/>
</dbReference>
<evidence type="ECO:0000256" key="1">
    <source>
        <dbReference type="SAM" id="MobiDB-lite"/>
    </source>
</evidence>
<sequence>MRGRWGALLPGAVLRLSALAGPAEGAARRWQADLSPDPIRNPTDVSTGGEHPMTLLKKIMLGASALALGCGLLAATPAQAAANGQQISFCSQDPSVSGTPGGYAVATGTNQNGEVVTTGKIALRGGGNCENLPNWWYQGSINIEWHDYTGQVVTVTQCAVPKVKRDNWINCDDIPVHDQLVAWLHQEISKNVRSDVFKSIQRKYRMGGFPKQLALAQWALMVRPHGPWDHKEYLADRFRGRAYEFDQSRGAYYFQWGYTGYLLSHDFWSNFHYGYVGRSAGIDAKELRTGQSLPGAGKTDAGDRLSVDIGIAFYEKYGSGETPERIADFLTQYTYPLITTGVAKPTP</sequence>
<dbReference type="Proteomes" id="UP000301309">
    <property type="component" value="Unassembled WGS sequence"/>
</dbReference>
<feature type="domain" description="Bacterial toxin 44" evidence="3">
    <location>
        <begin position="217"/>
        <end position="293"/>
    </location>
</feature>
<proteinExistence type="predicted"/>
<dbReference type="Pfam" id="PF15607">
    <property type="entry name" value="Ntox44"/>
    <property type="match status" value="1"/>
</dbReference>
<evidence type="ECO:0000313" key="5">
    <source>
        <dbReference type="Proteomes" id="UP000301309"/>
    </source>
</evidence>